<keyword evidence="4" id="KW-1185">Reference proteome</keyword>
<dbReference type="InterPro" id="IPR021435">
    <property type="entry name" value="DUF3084"/>
</dbReference>
<reference evidence="3" key="1">
    <citation type="submission" date="2021-11" db="EMBL/GenBank/DDBJ databases">
        <title>Description of a new species Pelosinus isolated from the bottom sediments of Lake Baikal.</title>
        <authorList>
            <person name="Zakharyuk A."/>
        </authorList>
    </citation>
    <scope>NUCLEOTIDE SEQUENCE</scope>
    <source>
        <strain evidence="3">Bkl1</strain>
    </source>
</reference>
<evidence type="ECO:0000313" key="4">
    <source>
        <dbReference type="Proteomes" id="UP001165492"/>
    </source>
</evidence>
<dbReference type="Pfam" id="PF11283">
    <property type="entry name" value="DUF3084"/>
    <property type="match status" value="1"/>
</dbReference>
<feature type="transmembrane region" description="Helical" evidence="2">
    <location>
        <begin position="42"/>
        <end position="66"/>
    </location>
</feature>
<evidence type="ECO:0000256" key="1">
    <source>
        <dbReference type="SAM" id="Coils"/>
    </source>
</evidence>
<protein>
    <submittedName>
        <fullName evidence="3">DUF3084 domain-containing protein</fullName>
    </submittedName>
</protein>
<accession>A0ABS8HM95</accession>
<dbReference type="EMBL" id="JAJHJB010000002">
    <property type="protein sequence ID" value="MCC5464170.1"/>
    <property type="molecule type" value="Genomic_DNA"/>
</dbReference>
<keyword evidence="2" id="KW-0812">Transmembrane</keyword>
<dbReference type="Proteomes" id="UP001165492">
    <property type="component" value="Unassembled WGS sequence"/>
</dbReference>
<proteinExistence type="predicted"/>
<sequence length="410" mass="44325">MYGFTLIAVLAITGGAIAYIGDKLGTKVGKKKLSIFGLRPKHTSIIVTIITGILITGSTIGVLSLVSKDVRTALFGMEALAQKLSTLSQEVASKNVELDTSRVALESKNAEYAALTLKVKDTAERLRAISSELTAVIAQRDRTALELEQAKGDLETSKQALTTLQETKNQLDLRVQLLNQSKVTLEKDVDRLNQLTTKLGEGIQVVREGSIIYRAGEILSTFTLPGGKSKADTELALKEAIYTTNQGIIEKLGIENKNLGVLWIAQEDFDKIVTTLVNHPEDVIVRISAGGNTVYGEPVVGQIGIFPNRLIYAREETIYMSIIEGGSKAAHPEQSVMTFLQKVNASAVEKGILPDPIQGTVGAINGADFYDAVNKVKRYSGKVMITATAKNDIYTAGPLKIELHVQEVSK</sequence>
<keyword evidence="2" id="KW-0472">Membrane</keyword>
<evidence type="ECO:0000313" key="3">
    <source>
        <dbReference type="EMBL" id="MCC5464170.1"/>
    </source>
</evidence>
<dbReference type="RefSeq" id="WP_229533687.1">
    <property type="nucleotide sequence ID" value="NZ_JAJHJB010000002.1"/>
</dbReference>
<comment type="caution">
    <text evidence="3">The sequence shown here is derived from an EMBL/GenBank/DDBJ whole genome shotgun (WGS) entry which is preliminary data.</text>
</comment>
<evidence type="ECO:0000256" key="2">
    <source>
        <dbReference type="SAM" id="Phobius"/>
    </source>
</evidence>
<gene>
    <name evidence="3" type="ORF">LMF89_02180</name>
</gene>
<keyword evidence="1" id="KW-0175">Coiled coil</keyword>
<feature type="coiled-coil region" evidence="1">
    <location>
        <begin position="77"/>
        <end position="195"/>
    </location>
</feature>
<keyword evidence="2" id="KW-1133">Transmembrane helix</keyword>
<organism evidence="3 4">
    <name type="scientific">Pelosinus baikalensis</name>
    <dbReference type="NCBI Taxonomy" id="2892015"/>
    <lineage>
        <taxon>Bacteria</taxon>
        <taxon>Bacillati</taxon>
        <taxon>Bacillota</taxon>
        <taxon>Negativicutes</taxon>
        <taxon>Selenomonadales</taxon>
        <taxon>Sporomusaceae</taxon>
        <taxon>Pelosinus</taxon>
    </lineage>
</organism>
<name>A0ABS8HM95_9FIRM</name>